<evidence type="ECO:0000313" key="10">
    <source>
        <dbReference type="Proteomes" id="UP000186026"/>
    </source>
</evidence>
<accession>A0A1N7Q1J6</accession>
<feature type="transmembrane region" description="Helical" evidence="8">
    <location>
        <begin position="466"/>
        <end position="485"/>
    </location>
</feature>
<dbReference type="AlphaFoldDB" id="A0A1N7Q1J6"/>
<feature type="transmembrane region" description="Helical" evidence="8">
    <location>
        <begin position="412"/>
        <end position="431"/>
    </location>
</feature>
<dbReference type="GO" id="GO:0005886">
    <property type="term" value="C:plasma membrane"/>
    <property type="evidence" value="ECO:0007669"/>
    <property type="project" value="UniProtKB-SubCell"/>
</dbReference>
<feature type="transmembrane region" description="Helical" evidence="8">
    <location>
        <begin position="323"/>
        <end position="343"/>
    </location>
</feature>
<feature type="transmembrane region" description="Helical" evidence="8">
    <location>
        <begin position="588"/>
        <end position="609"/>
    </location>
</feature>
<dbReference type="Pfam" id="PF02386">
    <property type="entry name" value="TrkH"/>
    <property type="match status" value="1"/>
</dbReference>
<feature type="transmembrane region" description="Helical" evidence="8">
    <location>
        <begin position="82"/>
        <end position="99"/>
    </location>
</feature>
<dbReference type="PANTHER" id="PTHR32024">
    <property type="entry name" value="TRK SYSTEM POTASSIUM UPTAKE PROTEIN TRKG-RELATED"/>
    <property type="match status" value="1"/>
</dbReference>
<organism evidence="9 10">
    <name type="scientific">Belliella pelovolcani</name>
    <dbReference type="NCBI Taxonomy" id="529505"/>
    <lineage>
        <taxon>Bacteria</taxon>
        <taxon>Pseudomonadati</taxon>
        <taxon>Bacteroidota</taxon>
        <taxon>Cytophagia</taxon>
        <taxon>Cytophagales</taxon>
        <taxon>Cyclobacteriaceae</taxon>
        <taxon>Belliella</taxon>
    </lineage>
</organism>
<evidence type="ECO:0000313" key="9">
    <source>
        <dbReference type="EMBL" id="SIT16764.1"/>
    </source>
</evidence>
<evidence type="ECO:0000256" key="7">
    <source>
        <dbReference type="ARBA" id="ARBA00023136"/>
    </source>
</evidence>
<keyword evidence="5 8" id="KW-1133">Transmembrane helix</keyword>
<keyword evidence="6" id="KW-0406">Ion transport</keyword>
<evidence type="ECO:0000256" key="8">
    <source>
        <dbReference type="SAM" id="Phobius"/>
    </source>
</evidence>
<evidence type="ECO:0000256" key="5">
    <source>
        <dbReference type="ARBA" id="ARBA00022989"/>
    </source>
</evidence>
<feature type="transmembrane region" description="Helical" evidence="8">
    <location>
        <begin position="531"/>
        <end position="552"/>
    </location>
</feature>
<name>A0A1N7Q1J6_9BACT</name>
<evidence type="ECO:0000256" key="1">
    <source>
        <dbReference type="ARBA" id="ARBA00004651"/>
    </source>
</evidence>
<evidence type="ECO:0000256" key="4">
    <source>
        <dbReference type="ARBA" id="ARBA00022692"/>
    </source>
</evidence>
<reference evidence="10" key="1">
    <citation type="submission" date="2017-01" db="EMBL/GenBank/DDBJ databases">
        <authorList>
            <person name="Varghese N."/>
            <person name="Submissions S."/>
        </authorList>
    </citation>
    <scope>NUCLEOTIDE SEQUENCE [LARGE SCALE GENOMIC DNA]</scope>
    <source>
        <strain evidence="10">DSM 46698</strain>
    </source>
</reference>
<feature type="transmembrane region" description="Helical" evidence="8">
    <location>
        <begin position="111"/>
        <end position="131"/>
    </location>
</feature>
<evidence type="ECO:0000256" key="3">
    <source>
        <dbReference type="ARBA" id="ARBA00022475"/>
    </source>
</evidence>
<evidence type="ECO:0000256" key="2">
    <source>
        <dbReference type="ARBA" id="ARBA00022448"/>
    </source>
</evidence>
<feature type="transmembrane region" description="Helical" evidence="8">
    <location>
        <begin position="355"/>
        <end position="381"/>
    </location>
</feature>
<gene>
    <name evidence="9" type="ORF">SAMN05421761_1254</name>
</gene>
<dbReference type="GO" id="GO:0008324">
    <property type="term" value="F:monoatomic cation transmembrane transporter activity"/>
    <property type="evidence" value="ECO:0007669"/>
    <property type="project" value="InterPro"/>
</dbReference>
<comment type="subcellular location">
    <subcellularLocation>
        <location evidence="1">Cell membrane</location>
        <topology evidence="1">Multi-pass membrane protein</topology>
    </subcellularLocation>
</comment>
<keyword evidence="3" id="KW-1003">Cell membrane</keyword>
<dbReference type="Proteomes" id="UP000186026">
    <property type="component" value="Unassembled WGS sequence"/>
</dbReference>
<feature type="transmembrane region" description="Helical" evidence="8">
    <location>
        <begin position="203"/>
        <end position="225"/>
    </location>
</feature>
<dbReference type="STRING" id="529505.SAMN05421761_1254"/>
<feature type="transmembrane region" description="Helical" evidence="8">
    <location>
        <begin position="52"/>
        <end position="70"/>
    </location>
</feature>
<dbReference type="PANTHER" id="PTHR32024:SF1">
    <property type="entry name" value="KTR SYSTEM POTASSIUM UPTAKE PROTEIN B"/>
    <property type="match status" value="1"/>
</dbReference>
<keyword evidence="4 8" id="KW-0812">Transmembrane</keyword>
<dbReference type="GO" id="GO:0030001">
    <property type="term" value="P:metal ion transport"/>
    <property type="evidence" value="ECO:0007669"/>
    <property type="project" value="UniProtKB-ARBA"/>
</dbReference>
<sequence length="627" mass="69555">MVSSRYDSCRLNVRIIKFIFTFRKRIDLKRLFQSPDERILLIRNVFALNSKILQFLSILTFSLLIFDLGFNQDLDHSLLKKIFDGSLLLLALGFIIRLFSKTESYKVPRLVIEVLIILSLGIASAVNFGLIEFTNRITLANLQINDFFVNTLIFVLFIIELSKLTLSVNQLRIHPALVFILSFLVVILIGTGLLLLPNATTNGISIIDALFTSTSAVCVTGLIVVDTASDFTFMGQFIIMLLFQVGGLGMMTFTSFFGFFFKGSYSLQNQLFLKDYINEDNIGAINSTLLKIIFFTFITEGIAAFSIYHIINSELFESSGEQVFFAIFHSISGFCNAGFSILGDGLYEVGFREEYTVHLILATAIILGGIGFPVILGYYNYFKHIVIDTKNVILTGQNYQHAPRVVNINIKLIVYTSGILLILGFISYWVFESHHTLEGLSGYGKFATTVFGSVTPRTAGFNTVDMSGLAMPTILIYLILMWIGASPGSTGGGLKTSTIAVAVLNVVSLSKGKDRVEIFKRQISNETIRKAFSVILLSFLVIGLGVFLVLLFDPQLSLIDVAFEIFSAFSTVGLSLGITGELSFGSKIVVTIIMFLGRVGTLTILVAFVRKARTLRYKYPEEGVFIT</sequence>
<feature type="transmembrane region" description="Helical" evidence="8">
    <location>
        <begin position="147"/>
        <end position="164"/>
    </location>
</feature>
<feature type="transmembrane region" description="Helical" evidence="8">
    <location>
        <begin position="237"/>
        <end position="261"/>
    </location>
</feature>
<feature type="transmembrane region" description="Helical" evidence="8">
    <location>
        <begin position="176"/>
        <end position="197"/>
    </location>
</feature>
<evidence type="ECO:0000256" key="6">
    <source>
        <dbReference type="ARBA" id="ARBA00023065"/>
    </source>
</evidence>
<keyword evidence="2" id="KW-0813">Transport</keyword>
<dbReference type="EMBL" id="FTOP01000025">
    <property type="protein sequence ID" value="SIT16764.1"/>
    <property type="molecule type" value="Genomic_DNA"/>
</dbReference>
<dbReference type="InterPro" id="IPR003445">
    <property type="entry name" value="Cat_transpt"/>
</dbReference>
<proteinExistence type="predicted"/>
<keyword evidence="7 8" id="KW-0472">Membrane</keyword>
<feature type="transmembrane region" description="Helical" evidence="8">
    <location>
        <begin position="292"/>
        <end position="311"/>
    </location>
</feature>
<keyword evidence="10" id="KW-1185">Reference proteome</keyword>
<protein>
    <submittedName>
        <fullName evidence="9">Potassium uptake protein, TrkH family</fullName>
    </submittedName>
</protein>